<proteinExistence type="predicted"/>
<gene>
    <name evidence="2" type="ORF">GCM10010421_03760</name>
</gene>
<comment type="caution">
    <text evidence="2">The sequence shown here is derived from an EMBL/GenBank/DDBJ whole genome shotgun (WGS) entry which is preliminary data.</text>
</comment>
<protein>
    <recommendedName>
        <fullName evidence="4">Secreted protein</fullName>
    </recommendedName>
</protein>
<dbReference type="Proteomes" id="UP001500460">
    <property type="component" value="Unassembled WGS sequence"/>
</dbReference>
<feature type="compositionally biased region" description="Low complexity" evidence="1">
    <location>
        <begin position="44"/>
        <end position="61"/>
    </location>
</feature>
<name>A0ABN3J5J0_9ACTN</name>
<evidence type="ECO:0008006" key="4">
    <source>
        <dbReference type="Google" id="ProtNLM"/>
    </source>
</evidence>
<dbReference type="EMBL" id="BAAATK010000002">
    <property type="protein sequence ID" value="GAA2421438.1"/>
    <property type="molecule type" value="Genomic_DNA"/>
</dbReference>
<keyword evidence="3" id="KW-1185">Reference proteome</keyword>
<reference evidence="2 3" key="1">
    <citation type="journal article" date="2019" name="Int. J. Syst. Evol. Microbiol.">
        <title>The Global Catalogue of Microorganisms (GCM) 10K type strain sequencing project: providing services to taxonomists for standard genome sequencing and annotation.</title>
        <authorList>
            <consortium name="The Broad Institute Genomics Platform"/>
            <consortium name="The Broad Institute Genome Sequencing Center for Infectious Disease"/>
            <person name="Wu L."/>
            <person name="Ma J."/>
        </authorList>
    </citation>
    <scope>NUCLEOTIDE SEQUENCE [LARGE SCALE GENOMIC DNA]</scope>
    <source>
        <strain evidence="2 3">JCM 6922</strain>
    </source>
</reference>
<organism evidence="2 3">
    <name type="scientific">Streptomyces glaucus</name>
    <dbReference type="NCBI Taxonomy" id="284029"/>
    <lineage>
        <taxon>Bacteria</taxon>
        <taxon>Bacillati</taxon>
        <taxon>Actinomycetota</taxon>
        <taxon>Actinomycetes</taxon>
        <taxon>Kitasatosporales</taxon>
        <taxon>Streptomycetaceae</taxon>
        <taxon>Streptomyces</taxon>
    </lineage>
</organism>
<feature type="region of interest" description="Disordered" evidence="1">
    <location>
        <begin position="41"/>
        <end position="73"/>
    </location>
</feature>
<accession>A0ABN3J5J0</accession>
<evidence type="ECO:0000313" key="3">
    <source>
        <dbReference type="Proteomes" id="UP001500460"/>
    </source>
</evidence>
<evidence type="ECO:0000313" key="2">
    <source>
        <dbReference type="EMBL" id="GAA2421438.1"/>
    </source>
</evidence>
<evidence type="ECO:0000256" key="1">
    <source>
        <dbReference type="SAM" id="MobiDB-lite"/>
    </source>
</evidence>
<sequence>MPAANRGDPVLPSRPERTSRCAGIARSVPLRPAGRVVAGPAANAVTRGRAPAARTRPAPARHTARRPGRALSRGSFPASFAGLCQMTPCASIASATRSKPAMFAPVT</sequence>